<dbReference type="Proteomes" id="UP000054279">
    <property type="component" value="Unassembled WGS sequence"/>
</dbReference>
<gene>
    <name evidence="1" type="ORF">M422DRAFT_269337</name>
</gene>
<dbReference type="EMBL" id="KN837286">
    <property type="protein sequence ID" value="KIJ29263.1"/>
    <property type="molecule type" value="Genomic_DNA"/>
</dbReference>
<organism evidence="1 2">
    <name type="scientific">Sphaerobolus stellatus (strain SS14)</name>
    <dbReference type="NCBI Taxonomy" id="990650"/>
    <lineage>
        <taxon>Eukaryota</taxon>
        <taxon>Fungi</taxon>
        <taxon>Dikarya</taxon>
        <taxon>Basidiomycota</taxon>
        <taxon>Agaricomycotina</taxon>
        <taxon>Agaricomycetes</taxon>
        <taxon>Phallomycetidae</taxon>
        <taxon>Geastrales</taxon>
        <taxon>Sphaerobolaceae</taxon>
        <taxon>Sphaerobolus</taxon>
    </lineage>
</organism>
<evidence type="ECO:0000313" key="1">
    <source>
        <dbReference type="EMBL" id="KIJ29263.1"/>
    </source>
</evidence>
<reference evidence="1 2" key="1">
    <citation type="submission" date="2014-06" db="EMBL/GenBank/DDBJ databases">
        <title>Evolutionary Origins and Diversification of the Mycorrhizal Mutualists.</title>
        <authorList>
            <consortium name="DOE Joint Genome Institute"/>
            <consortium name="Mycorrhizal Genomics Consortium"/>
            <person name="Kohler A."/>
            <person name="Kuo A."/>
            <person name="Nagy L.G."/>
            <person name="Floudas D."/>
            <person name="Copeland A."/>
            <person name="Barry K.W."/>
            <person name="Cichocki N."/>
            <person name="Veneault-Fourrey C."/>
            <person name="LaButti K."/>
            <person name="Lindquist E.A."/>
            <person name="Lipzen A."/>
            <person name="Lundell T."/>
            <person name="Morin E."/>
            <person name="Murat C."/>
            <person name="Riley R."/>
            <person name="Ohm R."/>
            <person name="Sun H."/>
            <person name="Tunlid A."/>
            <person name="Henrissat B."/>
            <person name="Grigoriev I.V."/>
            <person name="Hibbett D.S."/>
            <person name="Martin F."/>
        </authorList>
    </citation>
    <scope>NUCLEOTIDE SEQUENCE [LARGE SCALE GENOMIC DNA]</scope>
    <source>
        <strain evidence="1 2">SS14</strain>
    </source>
</reference>
<keyword evidence="2" id="KW-1185">Reference proteome</keyword>
<name>A0A0C9TIA4_SPHS4</name>
<protein>
    <submittedName>
        <fullName evidence="1">Uncharacterized protein</fullName>
    </submittedName>
</protein>
<proteinExistence type="predicted"/>
<sequence>MSREVRLEPAEVECVCLEVDGLPPIIEVCQDLSTFSEIGTIEDLRLAECDALDKIYGNVLRIVWTRLKIKDERMEGIGIVNKVMQPDNDDTTSIATIPANADPPLE</sequence>
<dbReference type="HOGENOM" id="CLU_2224859_0_0_1"/>
<dbReference type="AlphaFoldDB" id="A0A0C9TIA4"/>
<evidence type="ECO:0000313" key="2">
    <source>
        <dbReference type="Proteomes" id="UP000054279"/>
    </source>
</evidence>
<accession>A0A0C9TIA4</accession>